<gene>
    <name evidence="1" type="ORF">ABG768_025239</name>
</gene>
<reference evidence="1 2" key="1">
    <citation type="submission" date="2024-05" db="EMBL/GenBank/DDBJ databases">
        <title>A high-quality chromosomal-level genome assembly of Topmouth culter (Culter alburnus).</title>
        <authorList>
            <person name="Zhao H."/>
        </authorList>
    </citation>
    <scope>NUCLEOTIDE SEQUENCE [LARGE SCALE GENOMIC DNA]</scope>
    <source>
        <strain evidence="1">CATC2023</strain>
        <tissue evidence="1">Muscle</tissue>
    </source>
</reference>
<evidence type="ECO:0000313" key="1">
    <source>
        <dbReference type="EMBL" id="KAK9971898.1"/>
    </source>
</evidence>
<feature type="non-terminal residue" evidence="1">
    <location>
        <position position="59"/>
    </location>
</feature>
<dbReference type="AlphaFoldDB" id="A0AAW2AFQ5"/>
<organism evidence="1 2">
    <name type="scientific">Culter alburnus</name>
    <name type="common">Topmouth culter</name>
    <dbReference type="NCBI Taxonomy" id="194366"/>
    <lineage>
        <taxon>Eukaryota</taxon>
        <taxon>Metazoa</taxon>
        <taxon>Chordata</taxon>
        <taxon>Craniata</taxon>
        <taxon>Vertebrata</taxon>
        <taxon>Euteleostomi</taxon>
        <taxon>Actinopterygii</taxon>
        <taxon>Neopterygii</taxon>
        <taxon>Teleostei</taxon>
        <taxon>Ostariophysi</taxon>
        <taxon>Cypriniformes</taxon>
        <taxon>Xenocyprididae</taxon>
        <taxon>Xenocypridinae</taxon>
        <taxon>Culter</taxon>
    </lineage>
</organism>
<protein>
    <submittedName>
        <fullName evidence="1">Uncharacterized protein</fullName>
    </submittedName>
</protein>
<name>A0AAW2AFQ5_CULAL</name>
<keyword evidence="2" id="KW-1185">Reference proteome</keyword>
<dbReference type="EMBL" id="JAWDJR010000007">
    <property type="protein sequence ID" value="KAK9971898.1"/>
    <property type="molecule type" value="Genomic_DNA"/>
</dbReference>
<feature type="non-terminal residue" evidence="1">
    <location>
        <position position="1"/>
    </location>
</feature>
<dbReference type="Proteomes" id="UP001479290">
    <property type="component" value="Unassembled WGS sequence"/>
</dbReference>
<sequence>DMKLKELWENDEGDLFLDTRLSSGIKEEHQKSENKTYYHLYRRWEKYGIVLTDLRRIRQ</sequence>
<accession>A0AAW2AFQ5</accession>
<evidence type="ECO:0000313" key="2">
    <source>
        <dbReference type="Proteomes" id="UP001479290"/>
    </source>
</evidence>
<proteinExistence type="predicted"/>
<comment type="caution">
    <text evidence="1">The sequence shown here is derived from an EMBL/GenBank/DDBJ whole genome shotgun (WGS) entry which is preliminary data.</text>
</comment>